<sequence>MGAITSLEQPSLAVTPGEQAHCVVQIRNTGSIVDQFAVDVIGDAQKWATAEPRVVNLMPGDVGTVALTFAPPRSAEVRAGQTPFGVRVKSREDPEGSVVDEGVITVAPFMELRAEVTPRTSHGRMNGRHELVIDNLGNSPAEVELIATDTEERLSFRFRQPTLTVEPGTAAFVPFTARPHKRYLRGVEHKHQFQATVLTTGGDPVSADGTFIQNQLLPKWLLPALAALLALLILAIVLWFTIVKPEVQSTAKQAAQEQVTPVISIADRADQKAESAQQQAAAAQQAAAGGAPKPGTGTGTGTGGVTDVPGTATDFRIVANAAVTADANNFKKFGMDVPPPADKTLVVTDFLLQNPYGDTGIIRIQRDNQVLAEFGLGNFRAFDYHVGQTWRILPGQHLVITVNCQSATSGTCRSSASFSGKIQ</sequence>
<reference evidence="3 4" key="1">
    <citation type="submission" date="2024-09" db="EMBL/GenBank/DDBJ databases">
        <authorList>
            <person name="Sun Q."/>
            <person name="Mori K."/>
        </authorList>
    </citation>
    <scope>NUCLEOTIDE SEQUENCE [LARGE SCALE GENOMIC DNA]</scope>
    <source>
        <strain evidence="3 4">TBRC 1432</strain>
    </source>
</reference>
<accession>A0ABV6N065</accession>
<evidence type="ECO:0000313" key="4">
    <source>
        <dbReference type="Proteomes" id="UP001589810"/>
    </source>
</evidence>
<dbReference type="RefSeq" id="WP_273943503.1">
    <property type="nucleotide sequence ID" value="NZ_CP097263.1"/>
</dbReference>
<protein>
    <recommendedName>
        <fullName evidence="5">Hydrolytic protein</fullName>
    </recommendedName>
</protein>
<evidence type="ECO:0000256" key="1">
    <source>
        <dbReference type="SAM" id="MobiDB-lite"/>
    </source>
</evidence>
<dbReference type="Proteomes" id="UP001589810">
    <property type="component" value="Unassembled WGS sequence"/>
</dbReference>
<evidence type="ECO:0000313" key="3">
    <source>
        <dbReference type="EMBL" id="MFC0545960.1"/>
    </source>
</evidence>
<dbReference type="EMBL" id="JBHLUD010000011">
    <property type="protein sequence ID" value="MFC0545960.1"/>
    <property type="molecule type" value="Genomic_DNA"/>
</dbReference>
<feature type="compositionally biased region" description="Low complexity" evidence="1">
    <location>
        <begin position="276"/>
        <end position="295"/>
    </location>
</feature>
<keyword evidence="4" id="KW-1185">Reference proteome</keyword>
<organism evidence="3 4">
    <name type="scientific">Kutzneria chonburiensis</name>
    <dbReference type="NCBI Taxonomy" id="1483604"/>
    <lineage>
        <taxon>Bacteria</taxon>
        <taxon>Bacillati</taxon>
        <taxon>Actinomycetota</taxon>
        <taxon>Actinomycetes</taxon>
        <taxon>Pseudonocardiales</taxon>
        <taxon>Pseudonocardiaceae</taxon>
        <taxon>Kutzneria</taxon>
    </lineage>
</organism>
<gene>
    <name evidence="3" type="ORF">ACFFH7_30900</name>
</gene>
<comment type="caution">
    <text evidence="3">The sequence shown here is derived from an EMBL/GenBank/DDBJ whole genome shotgun (WGS) entry which is preliminary data.</text>
</comment>
<name>A0ABV6N065_9PSEU</name>
<keyword evidence="2" id="KW-1133">Transmembrane helix</keyword>
<keyword evidence="2" id="KW-0812">Transmembrane</keyword>
<proteinExistence type="predicted"/>
<feature type="region of interest" description="Disordered" evidence="1">
    <location>
        <begin position="274"/>
        <end position="305"/>
    </location>
</feature>
<feature type="transmembrane region" description="Helical" evidence="2">
    <location>
        <begin position="220"/>
        <end position="243"/>
    </location>
</feature>
<evidence type="ECO:0008006" key="5">
    <source>
        <dbReference type="Google" id="ProtNLM"/>
    </source>
</evidence>
<keyword evidence="2" id="KW-0472">Membrane</keyword>
<evidence type="ECO:0000256" key="2">
    <source>
        <dbReference type="SAM" id="Phobius"/>
    </source>
</evidence>